<dbReference type="AlphaFoldDB" id="A0A9W6Z4K5"/>
<name>A0A9W6Z4K5_AMBMO</name>
<keyword evidence="4" id="KW-1185">Reference proteome</keyword>
<dbReference type="Pfam" id="PF00622">
    <property type="entry name" value="SPRY"/>
    <property type="match status" value="1"/>
</dbReference>
<dbReference type="EMBL" id="BSXU01006950">
    <property type="protein sequence ID" value="GMG56130.1"/>
    <property type="molecule type" value="Genomic_DNA"/>
</dbReference>
<dbReference type="PROSITE" id="PS50188">
    <property type="entry name" value="B302_SPRY"/>
    <property type="match status" value="1"/>
</dbReference>
<dbReference type="SMART" id="SM00449">
    <property type="entry name" value="SPRY"/>
    <property type="match status" value="1"/>
</dbReference>
<dbReference type="Gene3D" id="2.60.120.920">
    <property type="match status" value="1"/>
</dbReference>
<reference evidence="3" key="1">
    <citation type="submission" date="2023-04" db="EMBL/GenBank/DDBJ databases">
        <title>Ambrosiozyma monospora NBRC 1965.</title>
        <authorList>
            <person name="Ichikawa N."/>
            <person name="Sato H."/>
            <person name="Tonouchi N."/>
        </authorList>
    </citation>
    <scope>NUCLEOTIDE SEQUENCE</scope>
    <source>
        <strain evidence="3">NBRC 1965</strain>
    </source>
</reference>
<keyword evidence="1" id="KW-0472">Membrane</keyword>
<evidence type="ECO:0000313" key="3">
    <source>
        <dbReference type="EMBL" id="GMG56130.1"/>
    </source>
</evidence>
<dbReference type="InterPro" id="IPR013320">
    <property type="entry name" value="ConA-like_dom_sf"/>
</dbReference>
<accession>A0A9W6Z4K5</accession>
<proteinExistence type="predicted"/>
<gene>
    <name evidence="3" type="ORF">Amon01_000819700</name>
</gene>
<keyword evidence="1" id="KW-0812">Transmembrane</keyword>
<evidence type="ECO:0000313" key="4">
    <source>
        <dbReference type="Proteomes" id="UP001165063"/>
    </source>
</evidence>
<dbReference type="InterPro" id="IPR001870">
    <property type="entry name" value="B30.2/SPRY"/>
</dbReference>
<dbReference type="InterPro" id="IPR043136">
    <property type="entry name" value="B30.2/SPRY_sf"/>
</dbReference>
<keyword evidence="1" id="KW-1133">Transmembrane helix</keyword>
<evidence type="ECO:0000256" key="1">
    <source>
        <dbReference type="SAM" id="Phobius"/>
    </source>
</evidence>
<organism evidence="3 4">
    <name type="scientific">Ambrosiozyma monospora</name>
    <name type="common">Yeast</name>
    <name type="synonym">Endomycopsis monosporus</name>
    <dbReference type="NCBI Taxonomy" id="43982"/>
    <lineage>
        <taxon>Eukaryota</taxon>
        <taxon>Fungi</taxon>
        <taxon>Dikarya</taxon>
        <taxon>Ascomycota</taxon>
        <taxon>Saccharomycotina</taxon>
        <taxon>Pichiomycetes</taxon>
        <taxon>Pichiales</taxon>
        <taxon>Pichiaceae</taxon>
        <taxon>Ambrosiozyma</taxon>
    </lineage>
</organism>
<dbReference type="InterPro" id="IPR003877">
    <property type="entry name" value="SPRY_dom"/>
</dbReference>
<feature type="domain" description="B30.2/SPRY" evidence="2">
    <location>
        <begin position="179"/>
        <end position="386"/>
    </location>
</feature>
<comment type="caution">
    <text evidence="3">The sequence shown here is derived from an EMBL/GenBank/DDBJ whole genome shotgun (WGS) entry which is preliminary data.</text>
</comment>
<feature type="transmembrane region" description="Helical" evidence="1">
    <location>
        <begin position="21"/>
        <end position="45"/>
    </location>
</feature>
<evidence type="ECO:0000259" key="2">
    <source>
        <dbReference type="PROSITE" id="PS50188"/>
    </source>
</evidence>
<sequence length="452" mass="50648">MSFSTKVSNILGTSNLDDSQVTYLILFSALMTVFLIVSFLFLVYFSCYRDNFLTPLEDDSHYIPDCLEPPFENIDDIKGDEYKNSLYDGLNEKDKTRYKLALKFYQQNKPDLSFNNAYGEIDTTYLLIRDRGISCFYFDNYQEQLSELVQNAEDEENGELTSSDIFSTSTATANNTTTSSIIANATETTSLLPVASSKKKYSTTNETNSSTVKSTDYRSLMFSRVPYFVEDLTEVNFTTSEMSSAMLNLPIPLKNRKNETVYFETKLFDFNPETTLISVGLATSPYPNFQLPGLSPYSVGIQSDGSLRLSGKPFLNDLDLPVILPQMIEGDVIGIGYKTITGSVFITHNGKNILEIVKNFRAQLYPCIGSVGGPCKVTCNFGQLGFVFIEANVKKLGFCENHNEGSIGAPPLYSPKMMKKDPLLDHGEELPPHYPSDEETFFGPKSLRSFNF</sequence>
<protein>
    <submittedName>
        <fullName evidence="3">Unnamed protein product</fullName>
    </submittedName>
</protein>
<dbReference type="OrthoDB" id="258495at2759"/>
<dbReference type="Proteomes" id="UP001165063">
    <property type="component" value="Unassembled WGS sequence"/>
</dbReference>
<dbReference type="SUPFAM" id="SSF49899">
    <property type="entry name" value="Concanavalin A-like lectins/glucanases"/>
    <property type="match status" value="1"/>
</dbReference>